<protein>
    <submittedName>
        <fullName evidence="1">Uncharacterized protein</fullName>
    </submittedName>
</protein>
<dbReference type="Gene3D" id="3.30.710.10">
    <property type="entry name" value="Potassium Channel Kv1.1, Chain A"/>
    <property type="match status" value="1"/>
</dbReference>
<evidence type="ECO:0000313" key="1">
    <source>
        <dbReference type="EMBL" id="CCC91794.1"/>
    </source>
</evidence>
<name>G0UQY3_TRYCI</name>
<dbReference type="VEuPathDB" id="TriTrypDB:TcIL3000_7_6080"/>
<gene>
    <name evidence="1" type="ORF">TCIL3000_7_6080</name>
</gene>
<dbReference type="InterPro" id="IPR011333">
    <property type="entry name" value="SKP1/BTB/POZ_sf"/>
</dbReference>
<dbReference type="AlphaFoldDB" id="G0UQY3"/>
<proteinExistence type="predicted"/>
<organism evidence="1">
    <name type="scientific">Trypanosoma congolense (strain IL3000)</name>
    <dbReference type="NCBI Taxonomy" id="1068625"/>
    <lineage>
        <taxon>Eukaryota</taxon>
        <taxon>Discoba</taxon>
        <taxon>Euglenozoa</taxon>
        <taxon>Kinetoplastea</taxon>
        <taxon>Metakinetoplastina</taxon>
        <taxon>Trypanosomatida</taxon>
        <taxon>Trypanosomatidae</taxon>
        <taxon>Trypanosoma</taxon>
        <taxon>Nannomonas</taxon>
    </lineage>
</organism>
<reference evidence="1" key="1">
    <citation type="journal article" date="2012" name="Proc. Natl. Acad. Sci. U.S.A.">
        <title>Antigenic diversity is generated by distinct evolutionary mechanisms in African trypanosome species.</title>
        <authorList>
            <person name="Jackson A.P."/>
            <person name="Berry A."/>
            <person name="Aslett M."/>
            <person name="Allison H.C."/>
            <person name="Burton P."/>
            <person name="Vavrova-Anderson J."/>
            <person name="Brown R."/>
            <person name="Browne H."/>
            <person name="Corton N."/>
            <person name="Hauser H."/>
            <person name="Gamble J."/>
            <person name="Gilderthorp R."/>
            <person name="Marcello L."/>
            <person name="McQuillan J."/>
            <person name="Otto T.D."/>
            <person name="Quail M.A."/>
            <person name="Sanders M.J."/>
            <person name="van Tonder A."/>
            <person name="Ginger M.L."/>
            <person name="Field M.C."/>
            <person name="Barry J.D."/>
            <person name="Hertz-Fowler C."/>
            <person name="Berriman M."/>
        </authorList>
    </citation>
    <scope>NUCLEOTIDE SEQUENCE</scope>
    <source>
        <strain evidence="1">IL3000</strain>
    </source>
</reference>
<dbReference type="EMBL" id="HE575320">
    <property type="protein sequence ID" value="CCC91794.1"/>
    <property type="molecule type" value="Genomic_DNA"/>
</dbReference>
<accession>G0UQY3</accession>
<sequence length="192" mass="22029">MPSISSDIRVVYNTANVDRSIYNVVHCSDGKYAEVPKNQMDRLKFLEKVDDDADIEFEYPEAVLESLALWSLKYGMDGVATGGSVRPCIYRNVQYILKDEWEKEFFTSRLANDLNVIHYLQTINAAEKYGMKGLHDFLCVCLSCKFRSEEDGELIHKLMGLSDLVEVGDEELEEATKRYAWLNQAIEPVVRK</sequence>